<dbReference type="Proteomes" id="UP000002630">
    <property type="component" value="Unassembled WGS sequence"/>
</dbReference>
<reference evidence="2 3" key="1">
    <citation type="journal article" date="2010" name="Nature">
        <title>The Ectocarpus genome and the independent evolution of multicellularity in brown algae.</title>
        <authorList>
            <person name="Cock J.M."/>
            <person name="Sterck L."/>
            <person name="Rouze P."/>
            <person name="Scornet D."/>
            <person name="Allen A.E."/>
            <person name="Amoutzias G."/>
            <person name="Anthouard V."/>
            <person name="Artiguenave F."/>
            <person name="Aury J.M."/>
            <person name="Badger J.H."/>
            <person name="Beszteri B."/>
            <person name="Billiau K."/>
            <person name="Bonnet E."/>
            <person name="Bothwell J.H."/>
            <person name="Bowler C."/>
            <person name="Boyen C."/>
            <person name="Brownlee C."/>
            <person name="Carrano C.J."/>
            <person name="Charrier B."/>
            <person name="Cho G.Y."/>
            <person name="Coelho S.M."/>
            <person name="Collen J."/>
            <person name="Corre E."/>
            <person name="Da Silva C."/>
            <person name="Delage L."/>
            <person name="Delaroque N."/>
            <person name="Dittami S.M."/>
            <person name="Doulbeau S."/>
            <person name="Elias M."/>
            <person name="Farnham G."/>
            <person name="Gachon C.M."/>
            <person name="Gschloessl B."/>
            <person name="Heesch S."/>
            <person name="Jabbari K."/>
            <person name="Jubin C."/>
            <person name="Kawai H."/>
            <person name="Kimura K."/>
            <person name="Kloareg B."/>
            <person name="Kupper F.C."/>
            <person name="Lang D."/>
            <person name="Le Bail A."/>
            <person name="Leblanc C."/>
            <person name="Lerouge P."/>
            <person name="Lohr M."/>
            <person name="Lopez P.J."/>
            <person name="Martens C."/>
            <person name="Maumus F."/>
            <person name="Michel G."/>
            <person name="Miranda-Saavedra D."/>
            <person name="Morales J."/>
            <person name="Moreau H."/>
            <person name="Motomura T."/>
            <person name="Nagasato C."/>
            <person name="Napoli C.A."/>
            <person name="Nelson D.R."/>
            <person name="Nyvall-Collen P."/>
            <person name="Peters A.F."/>
            <person name="Pommier C."/>
            <person name="Potin P."/>
            <person name="Poulain J."/>
            <person name="Quesneville H."/>
            <person name="Read B."/>
            <person name="Rensing S.A."/>
            <person name="Ritter A."/>
            <person name="Rousvoal S."/>
            <person name="Samanta M."/>
            <person name="Samson G."/>
            <person name="Schroeder D.C."/>
            <person name="Segurens B."/>
            <person name="Strittmatter M."/>
            <person name="Tonon T."/>
            <person name="Tregear J.W."/>
            <person name="Valentin K."/>
            <person name="von Dassow P."/>
            <person name="Yamagishi T."/>
            <person name="Van de Peer Y."/>
            <person name="Wincker P."/>
        </authorList>
    </citation>
    <scope>NUCLEOTIDE SEQUENCE [LARGE SCALE GENOMIC DNA]</scope>
    <source>
        <strain evidence="3">Ec32 / CCAP1310/4</strain>
    </source>
</reference>
<dbReference type="GO" id="GO:0016020">
    <property type="term" value="C:membrane"/>
    <property type="evidence" value="ECO:0007669"/>
    <property type="project" value="TreeGrafter"/>
</dbReference>
<dbReference type="PANTHER" id="PTHR22753:SF14">
    <property type="entry name" value="MONOACYLGLYCEROL_DIACYLGLYCEROL O-ACYLTRANSFERASE"/>
    <property type="match status" value="1"/>
</dbReference>
<name>D7FH75_ECTSI</name>
<dbReference type="PANTHER" id="PTHR22753">
    <property type="entry name" value="TRANSMEMBRANE PROTEIN 68"/>
    <property type="match status" value="1"/>
</dbReference>
<keyword evidence="3" id="KW-1185">Reference proteome</keyword>
<organism evidence="2 3">
    <name type="scientific">Ectocarpus siliculosus</name>
    <name type="common">Brown alga</name>
    <name type="synonym">Conferva siliculosa</name>
    <dbReference type="NCBI Taxonomy" id="2880"/>
    <lineage>
        <taxon>Eukaryota</taxon>
        <taxon>Sar</taxon>
        <taxon>Stramenopiles</taxon>
        <taxon>Ochrophyta</taxon>
        <taxon>PX clade</taxon>
        <taxon>Phaeophyceae</taxon>
        <taxon>Ectocarpales</taxon>
        <taxon>Ectocarpaceae</taxon>
        <taxon>Ectocarpus</taxon>
    </lineage>
</organism>
<sequence length="182" mass="19839">MVLDGDELLDLPIIGDRLRKSSAAAPSARGGSSKEQFVSPLVLPKLPSRVYVRFGEAITLEGLDKSDKKACQGAYETVKDEVELGIQSLLRAREQDPYLDPTTRLLYERVKGEAAPTFPASVLDAAVLRTRLAREGKRRRQRQRSVTPVRTEKPVESTIGVGTAAADKLADNVTAVVPEPTE</sequence>
<evidence type="ECO:0000256" key="1">
    <source>
        <dbReference type="SAM" id="MobiDB-lite"/>
    </source>
</evidence>
<evidence type="ECO:0000313" key="3">
    <source>
        <dbReference type="Proteomes" id="UP000002630"/>
    </source>
</evidence>
<feature type="region of interest" description="Disordered" evidence="1">
    <location>
        <begin position="134"/>
        <end position="159"/>
    </location>
</feature>
<dbReference type="InParanoid" id="D7FH75"/>
<protein>
    <submittedName>
        <fullName evidence="2">Uncharacterized protein</fullName>
    </submittedName>
</protein>
<dbReference type="AlphaFoldDB" id="D7FH75"/>
<dbReference type="STRING" id="2880.D7FH75"/>
<proteinExistence type="predicted"/>
<dbReference type="OrthoDB" id="5946at2759"/>
<dbReference type="EMBL" id="FN649760">
    <property type="protein sequence ID" value="CBJ34123.1"/>
    <property type="molecule type" value="Genomic_DNA"/>
</dbReference>
<evidence type="ECO:0000313" key="2">
    <source>
        <dbReference type="EMBL" id="CBJ34123.1"/>
    </source>
</evidence>
<gene>
    <name evidence="2" type="ORF">Esi_1059_0001</name>
</gene>
<accession>D7FH75</accession>